<dbReference type="AlphaFoldDB" id="A0AAV1SNE6"/>
<name>A0AAV1SNE6_9ROSI</name>
<gene>
    <name evidence="1" type="ORF">DCAF_LOCUS24586</name>
</gene>
<reference evidence="1 2" key="1">
    <citation type="submission" date="2024-01" db="EMBL/GenBank/DDBJ databases">
        <authorList>
            <person name="Waweru B."/>
        </authorList>
    </citation>
    <scope>NUCLEOTIDE SEQUENCE [LARGE SCALE GENOMIC DNA]</scope>
</reference>
<sequence>MPVPQDVTCGKTWYITRPYKEDIFGSLVRPIFLGSGWPAEFEPSKQYDVFSFEEK</sequence>
<organism evidence="1 2">
    <name type="scientific">Dovyalis caffra</name>
    <dbReference type="NCBI Taxonomy" id="77055"/>
    <lineage>
        <taxon>Eukaryota</taxon>
        <taxon>Viridiplantae</taxon>
        <taxon>Streptophyta</taxon>
        <taxon>Embryophyta</taxon>
        <taxon>Tracheophyta</taxon>
        <taxon>Spermatophyta</taxon>
        <taxon>Magnoliopsida</taxon>
        <taxon>eudicotyledons</taxon>
        <taxon>Gunneridae</taxon>
        <taxon>Pentapetalae</taxon>
        <taxon>rosids</taxon>
        <taxon>fabids</taxon>
        <taxon>Malpighiales</taxon>
        <taxon>Salicaceae</taxon>
        <taxon>Flacourtieae</taxon>
        <taxon>Dovyalis</taxon>
    </lineage>
</organism>
<dbReference type="EMBL" id="CAWUPB010001194">
    <property type="protein sequence ID" value="CAK7353158.1"/>
    <property type="molecule type" value="Genomic_DNA"/>
</dbReference>
<evidence type="ECO:0000313" key="2">
    <source>
        <dbReference type="Proteomes" id="UP001314170"/>
    </source>
</evidence>
<comment type="caution">
    <text evidence="1">The sequence shown here is derived from an EMBL/GenBank/DDBJ whole genome shotgun (WGS) entry which is preliminary data.</text>
</comment>
<evidence type="ECO:0000313" key="1">
    <source>
        <dbReference type="EMBL" id="CAK7353158.1"/>
    </source>
</evidence>
<dbReference type="Proteomes" id="UP001314170">
    <property type="component" value="Unassembled WGS sequence"/>
</dbReference>
<protein>
    <submittedName>
        <fullName evidence="1">Uncharacterized protein</fullName>
    </submittedName>
</protein>
<keyword evidence="2" id="KW-1185">Reference proteome</keyword>
<proteinExistence type="predicted"/>
<accession>A0AAV1SNE6</accession>